<feature type="domain" description="HTH araC/xylS-type" evidence="4">
    <location>
        <begin position="269"/>
        <end position="367"/>
    </location>
</feature>
<dbReference type="EMBL" id="CAAHFH010000001">
    <property type="protein sequence ID" value="VGO20468.1"/>
    <property type="molecule type" value="Genomic_DNA"/>
</dbReference>
<evidence type="ECO:0000256" key="1">
    <source>
        <dbReference type="ARBA" id="ARBA00023015"/>
    </source>
</evidence>
<evidence type="ECO:0000259" key="4">
    <source>
        <dbReference type="PROSITE" id="PS01124"/>
    </source>
</evidence>
<evidence type="ECO:0000256" key="2">
    <source>
        <dbReference type="ARBA" id="ARBA00023125"/>
    </source>
</evidence>
<dbReference type="SMART" id="SM00342">
    <property type="entry name" value="HTH_ARAC"/>
    <property type="match status" value="1"/>
</dbReference>
<dbReference type="PANTHER" id="PTHR30146">
    <property type="entry name" value="LACI-RELATED TRANSCRIPTIONAL REPRESSOR"/>
    <property type="match status" value="1"/>
</dbReference>
<keyword evidence="6" id="KW-1185">Reference proteome</keyword>
<keyword evidence="2" id="KW-0238">DNA-binding</keyword>
<protein>
    <submittedName>
        <fullName evidence="5">Xylose operon regulatory protein</fullName>
    </submittedName>
</protein>
<dbReference type="GO" id="GO:0000976">
    <property type="term" value="F:transcription cis-regulatory region binding"/>
    <property type="evidence" value="ECO:0007669"/>
    <property type="project" value="TreeGrafter"/>
</dbReference>
<dbReference type="InterPro" id="IPR018062">
    <property type="entry name" value="HTH_AraC-typ_CS"/>
</dbReference>
<organism evidence="5 6">
    <name type="scientific">Pontiella sulfatireligans</name>
    <dbReference type="NCBI Taxonomy" id="2750658"/>
    <lineage>
        <taxon>Bacteria</taxon>
        <taxon>Pseudomonadati</taxon>
        <taxon>Kiritimatiellota</taxon>
        <taxon>Kiritimatiellia</taxon>
        <taxon>Kiritimatiellales</taxon>
        <taxon>Pontiellaceae</taxon>
        <taxon>Pontiella</taxon>
    </lineage>
</organism>
<dbReference type="Proteomes" id="UP000346198">
    <property type="component" value="Unassembled WGS sequence"/>
</dbReference>
<dbReference type="PROSITE" id="PS00041">
    <property type="entry name" value="HTH_ARAC_FAMILY_1"/>
    <property type="match status" value="1"/>
</dbReference>
<name>A0A6C2UK37_9BACT</name>
<dbReference type="Gene3D" id="3.40.50.2300">
    <property type="match status" value="2"/>
</dbReference>
<dbReference type="Gene3D" id="1.10.10.60">
    <property type="entry name" value="Homeodomain-like"/>
    <property type="match status" value="1"/>
</dbReference>
<dbReference type="PANTHER" id="PTHR30146:SF24">
    <property type="entry name" value="XYLOSE OPERON REGULATORY PROTEIN"/>
    <property type="match status" value="1"/>
</dbReference>
<evidence type="ECO:0000256" key="3">
    <source>
        <dbReference type="ARBA" id="ARBA00023163"/>
    </source>
</evidence>
<dbReference type="RefSeq" id="WP_136061882.1">
    <property type="nucleotide sequence ID" value="NZ_CAAHFH010000001.1"/>
</dbReference>
<keyword evidence="1" id="KW-0805">Transcription regulation</keyword>
<dbReference type="SUPFAM" id="SSF46689">
    <property type="entry name" value="Homeodomain-like"/>
    <property type="match status" value="2"/>
</dbReference>
<dbReference type="CDD" id="cd01543">
    <property type="entry name" value="PBP1_XylR"/>
    <property type="match status" value="1"/>
</dbReference>
<evidence type="ECO:0000313" key="6">
    <source>
        <dbReference type="Proteomes" id="UP000346198"/>
    </source>
</evidence>
<dbReference type="InterPro" id="IPR018060">
    <property type="entry name" value="HTH_AraC"/>
</dbReference>
<dbReference type="PROSITE" id="PS01124">
    <property type="entry name" value="HTH_ARAC_FAMILY_2"/>
    <property type="match status" value="1"/>
</dbReference>
<dbReference type="GO" id="GO:0003700">
    <property type="term" value="F:DNA-binding transcription factor activity"/>
    <property type="evidence" value="ECO:0007669"/>
    <property type="project" value="InterPro"/>
</dbReference>
<dbReference type="Pfam" id="PF12833">
    <property type="entry name" value="HTH_18"/>
    <property type="match status" value="1"/>
</dbReference>
<accession>A0A6C2UK37</accession>
<dbReference type="AlphaFoldDB" id="A0A6C2UK37"/>
<reference evidence="5 6" key="1">
    <citation type="submission" date="2019-04" db="EMBL/GenBank/DDBJ databases">
        <authorList>
            <person name="Van Vliet M D."/>
        </authorList>
    </citation>
    <scope>NUCLEOTIDE SEQUENCE [LARGE SCALE GENOMIC DNA]</scope>
    <source>
        <strain evidence="5 6">F21</strain>
    </source>
</reference>
<dbReference type="SUPFAM" id="SSF53822">
    <property type="entry name" value="Periplasmic binding protein-like I"/>
    <property type="match status" value="1"/>
</dbReference>
<evidence type="ECO:0000313" key="5">
    <source>
        <dbReference type="EMBL" id="VGO20468.1"/>
    </source>
</evidence>
<dbReference type="Pfam" id="PF13377">
    <property type="entry name" value="Peripla_BP_3"/>
    <property type="match status" value="1"/>
</dbReference>
<keyword evidence="3" id="KW-0804">Transcription</keyword>
<dbReference type="InterPro" id="IPR028082">
    <property type="entry name" value="Peripla_BP_I"/>
</dbReference>
<dbReference type="InterPro" id="IPR009057">
    <property type="entry name" value="Homeodomain-like_sf"/>
</dbReference>
<sequence length="371" mass="41876">MPKTKRILMLLGNYDPATHRGIARASRSLGWHLNVSMLSSQQIPTHWDGDGIICSLTDNVRLEQLVKKSGLPCVDLSAWRIDLDLPRISASNQTIGRLAAEHFISYGHKNFGWFCHRNNTVAETRFNSFKKELKKNDLSVPKQLVGKKTQDQHSVEQWLSGLDTPCALFAYNDNAAAWLMNICLSAGFRVPEDFAIVGVDNNPLICDYLPVPLSSVNHDHERIGYEGALLLDQIINGKASPLAVQYINPNGITLRASTDALAVSDPLIRDALLWIQQHLREPIGTNEIANIFDISRRNLEMRFQKTLNTSVHKKVVELRLKQAEHLLCKTTRKIEDIAALTGFCHAPHLCRAFKQQYRQPPLAYRKSMRAE</sequence>
<gene>
    <name evidence="5" type="primary">xylR_8</name>
    <name evidence="5" type="ORF">SCARR_02531</name>
</gene>
<dbReference type="InterPro" id="IPR046335">
    <property type="entry name" value="LacI/GalR-like_sensor"/>
</dbReference>
<proteinExistence type="predicted"/>